<name>A0A2G8JNV1_STIJA</name>
<dbReference type="SMART" id="SM00355">
    <property type="entry name" value="ZnF_C2H2"/>
    <property type="match status" value="10"/>
</dbReference>
<dbReference type="PANTHER" id="PTHR24403:SF67">
    <property type="entry name" value="FI01116P-RELATED"/>
    <property type="match status" value="1"/>
</dbReference>
<dbReference type="InterPro" id="IPR013087">
    <property type="entry name" value="Znf_C2H2_type"/>
</dbReference>
<keyword evidence="4" id="KW-0862">Zinc</keyword>
<feature type="region of interest" description="Disordered" evidence="6">
    <location>
        <begin position="66"/>
        <end position="232"/>
    </location>
</feature>
<evidence type="ECO:0000256" key="2">
    <source>
        <dbReference type="ARBA" id="ARBA00022737"/>
    </source>
</evidence>
<feature type="compositionally biased region" description="Acidic residues" evidence="6">
    <location>
        <begin position="106"/>
        <end position="117"/>
    </location>
</feature>
<evidence type="ECO:0000256" key="5">
    <source>
        <dbReference type="PROSITE-ProRule" id="PRU00042"/>
    </source>
</evidence>
<dbReference type="GO" id="GO:0008270">
    <property type="term" value="F:zinc ion binding"/>
    <property type="evidence" value="ECO:0007669"/>
    <property type="project" value="UniProtKB-KW"/>
</dbReference>
<evidence type="ECO:0000313" key="9">
    <source>
        <dbReference type="Proteomes" id="UP000230750"/>
    </source>
</evidence>
<evidence type="ECO:0000256" key="3">
    <source>
        <dbReference type="ARBA" id="ARBA00022771"/>
    </source>
</evidence>
<dbReference type="GO" id="GO:0045944">
    <property type="term" value="P:positive regulation of transcription by RNA polymerase II"/>
    <property type="evidence" value="ECO:0007669"/>
    <property type="project" value="TreeGrafter"/>
</dbReference>
<dbReference type="InterPro" id="IPR050688">
    <property type="entry name" value="Zinc_finger/UBP_domain"/>
</dbReference>
<accession>A0A2G8JNV1</accession>
<dbReference type="OrthoDB" id="10070404at2759"/>
<dbReference type="Gene3D" id="3.30.160.60">
    <property type="entry name" value="Classic Zinc Finger"/>
    <property type="match status" value="5"/>
</dbReference>
<proteinExistence type="predicted"/>
<feature type="compositionally biased region" description="Basic and acidic residues" evidence="6">
    <location>
        <begin position="10"/>
        <end position="19"/>
    </location>
</feature>
<evidence type="ECO:0000313" key="8">
    <source>
        <dbReference type="EMBL" id="PIK37452.1"/>
    </source>
</evidence>
<dbReference type="STRING" id="307972.A0A2G8JNV1"/>
<dbReference type="GO" id="GO:0005634">
    <property type="term" value="C:nucleus"/>
    <property type="evidence" value="ECO:0007669"/>
    <property type="project" value="TreeGrafter"/>
</dbReference>
<feature type="domain" description="C2H2-type" evidence="7">
    <location>
        <begin position="396"/>
        <end position="424"/>
    </location>
</feature>
<evidence type="ECO:0000256" key="1">
    <source>
        <dbReference type="ARBA" id="ARBA00022723"/>
    </source>
</evidence>
<feature type="compositionally biased region" description="Polar residues" evidence="6">
    <location>
        <begin position="200"/>
        <end position="213"/>
    </location>
</feature>
<feature type="compositionally biased region" description="Acidic residues" evidence="6">
    <location>
        <begin position="214"/>
        <end position="229"/>
    </location>
</feature>
<feature type="domain" description="C2H2-type" evidence="7">
    <location>
        <begin position="304"/>
        <end position="331"/>
    </location>
</feature>
<reference evidence="8 9" key="1">
    <citation type="journal article" date="2017" name="PLoS Biol.">
        <title>The sea cucumber genome provides insights into morphological evolution and visceral regeneration.</title>
        <authorList>
            <person name="Zhang X."/>
            <person name="Sun L."/>
            <person name="Yuan J."/>
            <person name="Sun Y."/>
            <person name="Gao Y."/>
            <person name="Zhang L."/>
            <person name="Li S."/>
            <person name="Dai H."/>
            <person name="Hamel J.F."/>
            <person name="Liu C."/>
            <person name="Yu Y."/>
            <person name="Liu S."/>
            <person name="Lin W."/>
            <person name="Guo K."/>
            <person name="Jin S."/>
            <person name="Xu P."/>
            <person name="Storey K.B."/>
            <person name="Huan P."/>
            <person name="Zhang T."/>
            <person name="Zhou Y."/>
            <person name="Zhang J."/>
            <person name="Lin C."/>
            <person name="Li X."/>
            <person name="Xing L."/>
            <person name="Huo D."/>
            <person name="Sun M."/>
            <person name="Wang L."/>
            <person name="Mercier A."/>
            <person name="Li F."/>
            <person name="Yang H."/>
            <person name="Xiang J."/>
        </authorList>
    </citation>
    <scope>NUCLEOTIDE SEQUENCE [LARGE SCALE GENOMIC DNA]</scope>
    <source>
        <strain evidence="8">Shaxun</strain>
        <tissue evidence="8">Muscle</tissue>
    </source>
</reference>
<dbReference type="PANTHER" id="PTHR24403">
    <property type="entry name" value="ZINC FINGER PROTEIN"/>
    <property type="match status" value="1"/>
</dbReference>
<feature type="region of interest" description="Disordered" evidence="6">
    <location>
        <begin position="601"/>
        <end position="623"/>
    </location>
</feature>
<feature type="domain" description="C2H2-type" evidence="7">
    <location>
        <begin position="470"/>
        <end position="497"/>
    </location>
</feature>
<feature type="domain" description="C2H2-type" evidence="7">
    <location>
        <begin position="498"/>
        <end position="525"/>
    </location>
</feature>
<dbReference type="Proteomes" id="UP000230750">
    <property type="component" value="Unassembled WGS sequence"/>
</dbReference>
<protein>
    <submittedName>
        <fullName evidence="8">Putative zinc finger protein</fullName>
    </submittedName>
</protein>
<dbReference type="Pfam" id="PF00096">
    <property type="entry name" value="zf-C2H2"/>
    <property type="match status" value="2"/>
</dbReference>
<keyword evidence="1" id="KW-0479">Metal-binding</keyword>
<evidence type="ECO:0000259" key="7">
    <source>
        <dbReference type="PROSITE" id="PS50157"/>
    </source>
</evidence>
<evidence type="ECO:0000256" key="4">
    <source>
        <dbReference type="ARBA" id="ARBA00022833"/>
    </source>
</evidence>
<dbReference type="PROSITE" id="PS00028">
    <property type="entry name" value="ZINC_FINGER_C2H2_1"/>
    <property type="match status" value="3"/>
</dbReference>
<dbReference type="SUPFAM" id="SSF57667">
    <property type="entry name" value="beta-beta-alpha zinc fingers"/>
    <property type="match status" value="4"/>
</dbReference>
<dbReference type="EMBL" id="MRZV01001502">
    <property type="protein sequence ID" value="PIK37452.1"/>
    <property type="molecule type" value="Genomic_DNA"/>
</dbReference>
<feature type="region of interest" description="Disordered" evidence="6">
    <location>
        <begin position="1"/>
        <end position="31"/>
    </location>
</feature>
<keyword evidence="9" id="KW-1185">Reference proteome</keyword>
<comment type="caution">
    <text evidence="8">The sequence shown here is derived from an EMBL/GenBank/DDBJ whole genome shotgun (WGS) entry which is preliminary data.</text>
</comment>
<feature type="non-terminal residue" evidence="8">
    <location>
        <position position="1"/>
    </location>
</feature>
<gene>
    <name evidence="8" type="ORF">BSL78_25721</name>
</gene>
<keyword evidence="3 5" id="KW-0863">Zinc-finger</keyword>
<keyword evidence="2" id="KW-0677">Repeat</keyword>
<feature type="domain" description="C2H2-type" evidence="7">
    <location>
        <begin position="368"/>
        <end position="395"/>
    </location>
</feature>
<evidence type="ECO:0000256" key="6">
    <source>
        <dbReference type="SAM" id="MobiDB-lite"/>
    </source>
</evidence>
<dbReference type="InterPro" id="IPR036236">
    <property type="entry name" value="Znf_C2H2_sf"/>
</dbReference>
<organism evidence="8 9">
    <name type="scientific">Stichopus japonicus</name>
    <name type="common">Sea cucumber</name>
    <dbReference type="NCBI Taxonomy" id="307972"/>
    <lineage>
        <taxon>Eukaryota</taxon>
        <taxon>Metazoa</taxon>
        <taxon>Echinodermata</taxon>
        <taxon>Eleutherozoa</taxon>
        <taxon>Echinozoa</taxon>
        <taxon>Holothuroidea</taxon>
        <taxon>Aspidochirotacea</taxon>
        <taxon>Aspidochirotida</taxon>
        <taxon>Stichopodidae</taxon>
        <taxon>Apostichopus</taxon>
    </lineage>
</organism>
<dbReference type="PROSITE" id="PS50157">
    <property type="entry name" value="ZINC_FINGER_C2H2_2"/>
    <property type="match status" value="5"/>
</dbReference>
<dbReference type="AlphaFoldDB" id="A0A2G8JNV1"/>
<sequence>MNEAELSASDDPKENKEASPETGDAENITDEQEIQFRCKLCHYTGKDKEEIASHFLSKHIAVEVRSIGRDDSNRGADGGFVEVTGSKKPNARKRGRPRREVKLKEEEEDVDDEDDESDKAFVHKPSQISISSRGRRRKIPFKFAVDADDDGSHPYLSSSRSSRRAESEETSVSEEAGTVKIEPNVEPNVEVSEDKEPEESSNGTHNLTENTEPPNEDSALETDEKDDEATEKVSDYVEIEMDSEYPEVKCEIESTKKRITKKRKSATDNDVAYDISGEKKKRHYVKSGEFSGNMADRQRALVAYACDLCGAKYNDLDDLEKHRGSHEEIDDEDGSTVMKCTECDGKFITSELLEEHVKQKHKRLLKLHRCHLCQFSSERRFDLKKHLVIHTGIKNYMCDQCGKCMSTPYNLKIHYLRLHATEEEKNITCSEDDCDFKCADKAVLKDHLRQKHNLMIDNRDSEKVEKIKLFSCKHCDYTGKKESSLRYHMRIHLENRQHKCKLCPYASKTKNNLILHMRTHDGMQPVKCSQCDFRGATNKIISEHILSKHAGIRPYRCLVCKWSTSYSGNMWKHIHDHRSELGDAMPAEPVEVVTGEGVAIPVPLRPPSGRKRTKLYPPRQYSRSPAADNLKAISKEFQAAHTARVDALSQLLQVNASGANPEETVTIVEVPIPMGEGESSVIMGGSESATTSALNSLAAAVATAREVALLSQQAQAVISGQQGTDSSNPYPVSQLFQQIAGQASGSQQTQIITSALASSSKGNEVIIAVTSPDSLQQAVLQSGITSSSQPGSVGVTDQTKVTYTIARPQGGGEEEVQFTVQPDIHFENQSAVADIQTQKKPTWRVTTCT</sequence>